<keyword evidence="1" id="KW-0472">Membrane</keyword>
<keyword evidence="1" id="KW-1133">Transmembrane helix</keyword>
<dbReference type="AlphaFoldDB" id="A0A2Z4RS37"/>
<protein>
    <submittedName>
        <fullName evidence="2">Uncharacterized protein</fullName>
    </submittedName>
</protein>
<dbReference type="Proteomes" id="UP000250299">
    <property type="component" value="Chromosome"/>
</dbReference>
<keyword evidence="1" id="KW-0812">Transmembrane</keyword>
<accession>A0A2Z4RS37</accession>
<organism evidence="2 3">
    <name type="scientific">Pseudomonas putida</name>
    <name type="common">Arthrobacter siderocapsulatus</name>
    <dbReference type="NCBI Taxonomy" id="303"/>
    <lineage>
        <taxon>Bacteria</taxon>
        <taxon>Pseudomonadati</taxon>
        <taxon>Pseudomonadota</taxon>
        <taxon>Gammaproteobacteria</taxon>
        <taxon>Pseudomonadales</taxon>
        <taxon>Pseudomonadaceae</taxon>
        <taxon>Pseudomonas</taxon>
    </lineage>
</organism>
<gene>
    <name evidence="2" type="ORF">DKY63_29500</name>
</gene>
<feature type="transmembrane region" description="Helical" evidence="1">
    <location>
        <begin position="71"/>
        <end position="89"/>
    </location>
</feature>
<name>A0A2Z4RS37_PSEPU</name>
<feature type="transmembrane region" description="Helical" evidence="1">
    <location>
        <begin position="22"/>
        <end position="40"/>
    </location>
</feature>
<reference evidence="2 3" key="1">
    <citation type="submission" date="2018-05" db="EMBL/GenBank/DDBJ databases">
        <title>Whole genome sequence of Pseudomonas putida JBC17.</title>
        <authorList>
            <person name="Lee Y.H."/>
            <person name="David K."/>
        </authorList>
    </citation>
    <scope>NUCLEOTIDE SEQUENCE [LARGE SCALE GENOMIC DNA]</scope>
    <source>
        <strain evidence="2 3">JBC17</strain>
    </source>
</reference>
<dbReference type="OrthoDB" id="9898773at2"/>
<sequence>MLNDTDSVGDTFKRAFYRVDGVTMYVFWAIWVGMSAWAIFDTQASKIEVIVKLMIGLLNPFLYVLQGLIRMPGLLSALIIAAINARFLFVHF</sequence>
<evidence type="ECO:0000256" key="1">
    <source>
        <dbReference type="SAM" id="Phobius"/>
    </source>
</evidence>
<evidence type="ECO:0000313" key="3">
    <source>
        <dbReference type="Proteomes" id="UP000250299"/>
    </source>
</evidence>
<dbReference type="RefSeq" id="WP_110967352.1">
    <property type="nucleotide sequence ID" value="NZ_CP029693.1"/>
</dbReference>
<dbReference type="EMBL" id="CP029693">
    <property type="protein sequence ID" value="AWY43826.1"/>
    <property type="molecule type" value="Genomic_DNA"/>
</dbReference>
<evidence type="ECO:0000313" key="2">
    <source>
        <dbReference type="EMBL" id="AWY43826.1"/>
    </source>
</evidence>
<proteinExistence type="predicted"/>